<keyword evidence="3" id="KW-1003">Cell membrane</keyword>
<organism evidence="8 9">
    <name type="scientific">Jiangella asiatica</name>
    <dbReference type="NCBI Taxonomy" id="2530372"/>
    <lineage>
        <taxon>Bacteria</taxon>
        <taxon>Bacillati</taxon>
        <taxon>Actinomycetota</taxon>
        <taxon>Actinomycetes</taxon>
        <taxon>Jiangellales</taxon>
        <taxon>Jiangellaceae</taxon>
        <taxon>Jiangella</taxon>
    </lineage>
</organism>
<reference evidence="8 9" key="1">
    <citation type="submission" date="2019-03" db="EMBL/GenBank/DDBJ databases">
        <title>Draft genome sequences of novel Actinobacteria.</title>
        <authorList>
            <person name="Sahin N."/>
            <person name="Ay H."/>
            <person name="Saygin H."/>
        </authorList>
    </citation>
    <scope>NUCLEOTIDE SEQUENCE [LARGE SCALE GENOMIC DNA]</scope>
    <source>
        <strain evidence="8 9">5K138</strain>
    </source>
</reference>
<dbReference type="EMBL" id="SMKZ01000001">
    <property type="protein sequence ID" value="TDE16104.1"/>
    <property type="molecule type" value="Genomic_DNA"/>
</dbReference>
<feature type="transmembrane region" description="Helical" evidence="7">
    <location>
        <begin position="92"/>
        <end position="110"/>
    </location>
</feature>
<evidence type="ECO:0000256" key="2">
    <source>
        <dbReference type="ARBA" id="ARBA00005779"/>
    </source>
</evidence>
<keyword evidence="9" id="KW-1185">Reference proteome</keyword>
<dbReference type="GO" id="GO:0005886">
    <property type="term" value="C:plasma membrane"/>
    <property type="evidence" value="ECO:0007669"/>
    <property type="project" value="UniProtKB-SubCell"/>
</dbReference>
<dbReference type="Pfam" id="PF03994">
    <property type="entry name" value="DUF350"/>
    <property type="match status" value="1"/>
</dbReference>
<dbReference type="AlphaFoldDB" id="A0A4R5DUF7"/>
<name>A0A4R5DUF7_9ACTN</name>
<dbReference type="OrthoDB" id="5191770at2"/>
<keyword evidence="4 7" id="KW-0812">Transmembrane</keyword>
<comment type="similarity">
    <text evidence="2">Belongs to the UPF0719 family.</text>
</comment>
<dbReference type="InterPro" id="IPR007140">
    <property type="entry name" value="DUF350"/>
</dbReference>
<keyword evidence="5 7" id="KW-1133">Transmembrane helix</keyword>
<evidence type="ECO:0000256" key="1">
    <source>
        <dbReference type="ARBA" id="ARBA00004651"/>
    </source>
</evidence>
<dbReference type="Proteomes" id="UP000294739">
    <property type="component" value="Unassembled WGS sequence"/>
</dbReference>
<keyword evidence="6 7" id="KW-0472">Membrane</keyword>
<evidence type="ECO:0000313" key="9">
    <source>
        <dbReference type="Proteomes" id="UP000294739"/>
    </source>
</evidence>
<gene>
    <name evidence="8" type="ORF">E1269_01610</name>
</gene>
<dbReference type="InParanoid" id="A0A4R5DUF7"/>
<sequence>MTLGAEGDVDAGELVEEAGVVLAYCGVGLAMLLLGFVLIDLLTPGKLRDLIWVERNYNAAVLVATGFAAQGLIVVAAIYASSDDLVDGLVTTVVYSLIGLVVSAAAFLVVDLMIPGDVRHDLVHETPHPASWVLGVLRIVVSGIVALAII</sequence>
<feature type="transmembrane region" description="Helical" evidence="7">
    <location>
        <begin position="20"/>
        <end position="39"/>
    </location>
</feature>
<feature type="transmembrane region" description="Helical" evidence="7">
    <location>
        <begin position="130"/>
        <end position="149"/>
    </location>
</feature>
<evidence type="ECO:0000256" key="7">
    <source>
        <dbReference type="SAM" id="Phobius"/>
    </source>
</evidence>
<accession>A0A4R5DUF7</accession>
<comment type="subcellular location">
    <subcellularLocation>
        <location evidence="1">Cell membrane</location>
        <topology evidence="1">Multi-pass membrane protein</topology>
    </subcellularLocation>
</comment>
<evidence type="ECO:0000256" key="6">
    <source>
        <dbReference type="ARBA" id="ARBA00023136"/>
    </source>
</evidence>
<proteinExistence type="inferred from homology"/>
<protein>
    <submittedName>
        <fullName evidence="8">DUF350 domain-containing protein</fullName>
    </submittedName>
</protein>
<evidence type="ECO:0000256" key="4">
    <source>
        <dbReference type="ARBA" id="ARBA00022692"/>
    </source>
</evidence>
<evidence type="ECO:0000313" key="8">
    <source>
        <dbReference type="EMBL" id="TDE16104.1"/>
    </source>
</evidence>
<evidence type="ECO:0000256" key="3">
    <source>
        <dbReference type="ARBA" id="ARBA00022475"/>
    </source>
</evidence>
<feature type="transmembrane region" description="Helical" evidence="7">
    <location>
        <begin position="59"/>
        <end position="80"/>
    </location>
</feature>
<comment type="caution">
    <text evidence="8">The sequence shown here is derived from an EMBL/GenBank/DDBJ whole genome shotgun (WGS) entry which is preliminary data.</text>
</comment>
<evidence type="ECO:0000256" key="5">
    <source>
        <dbReference type="ARBA" id="ARBA00022989"/>
    </source>
</evidence>